<keyword evidence="3 5" id="KW-0863">Zinc-finger</keyword>
<dbReference type="InterPro" id="IPR035896">
    <property type="entry name" value="AN1-like_Znf"/>
</dbReference>
<dbReference type="SMART" id="SM00154">
    <property type="entry name" value="ZnF_AN1"/>
    <property type="match status" value="2"/>
</dbReference>
<dbReference type="PANTHER" id="PTHR14677">
    <property type="entry name" value="ARSENITE INDUCUBLE RNA ASSOCIATED PROTEIN AIP-1-RELATED"/>
    <property type="match status" value="1"/>
</dbReference>
<dbReference type="PROSITE" id="PS51039">
    <property type="entry name" value="ZF_AN1"/>
    <property type="match status" value="2"/>
</dbReference>
<dbReference type="Gene3D" id="4.10.1110.10">
    <property type="entry name" value="AN1-like Zinc finger"/>
    <property type="match status" value="2"/>
</dbReference>
<dbReference type="SUPFAM" id="SSF118310">
    <property type="entry name" value="AN1-like Zinc finger"/>
    <property type="match status" value="2"/>
</dbReference>
<dbReference type="Proteomes" id="UP001642540">
    <property type="component" value="Unassembled WGS sequence"/>
</dbReference>
<reference evidence="8 9" key="1">
    <citation type="submission" date="2024-08" db="EMBL/GenBank/DDBJ databases">
        <authorList>
            <person name="Cucini C."/>
            <person name="Frati F."/>
        </authorList>
    </citation>
    <scope>NUCLEOTIDE SEQUENCE [LARGE SCALE GENOMIC DNA]</scope>
</reference>
<feature type="domain" description="AN1-type" evidence="7">
    <location>
        <begin position="95"/>
        <end position="143"/>
    </location>
</feature>
<feature type="compositionally biased region" description="Low complexity" evidence="6">
    <location>
        <begin position="255"/>
        <end position="267"/>
    </location>
</feature>
<feature type="domain" description="AN1-type" evidence="7">
    <location>
        <begin position="4"/>
        <end position="52"/>
    </location>
</feature>
<feature type="compositionally biased region" description="Low complexity" evidence="6">
    <location>
        <begin position="190"/>
        <end position="204"/>
    </location>
</feature>
<evidence type="ECO:0000259" key="7">
    <source>
        <dbReference type="PROSITE" id="PS51039"/>
    </source>
</evidence>
<accession>A0ABP1PTI9</accession>
<keyword evidence="2" id="KW-0677">Repeat</keyword>
<keyword evidence="9" id="KW-1185">Reference proteome</keyword>
<keyword evidence="1" id="KW-0479">Metal-binding</keyword>
<evidence type="ECO:0000313" key="8">
    <source>
        <dbReference type="EMBL" id="CAL8074736.1"/>
    </source>
</evidence>
<proteinExistence type="predicted"/>
<gene>
    <name evidence="8" type="ORF">ODALV1_LOCUS2976</name>
</gene>
<feature type="region of interest" description="Disordered" evidence="6">
    <location>
        <begin position="255"/>
        <end position="276"/>
    </location>
</feature>
<dbReference type="InterPro" id="IPR000058">
    <property type="entry name" value="Znf_AN1"/>
</dbReference>
<evidence type="ECO:0000256" key="3">
    <source>
        <dbReference type="ARBA" id="ARBA00022771"/>
    </source>
</evidence>
<feature type="region of interest" description="Disordered" evidence="6">
    <location>
        <begin position="158"/>
        <end position="207"/>
    </location>
</feature>
<evidence type="ECO:0000256" key="6">
    <source>
        <dbReference type="SAM" id="MobiDB-lite"/>
    </source>
</evidence>
<sequence>MEFPHLGQHCSETQCRRLDFLPIKCDGCSKVYCGEHYSYDGHSCPAAYKKNVQVPACPLCNALIPGKADELPDIRVSRHIDADCKSDTAVSRRTKVFNNRCSLKGCKQKELVPVLCDRCNLNYCLKHRHPQDHSCATATGKGGKGVSKPGLAALERVGKRAANHTSSTTRNPTQVNSSTSNTRSLFPIFNSSRPGNNPSRSVSSLQGNVTEEDALRMALEASLSGQGNATPTNAAAALSQEQEDFMLAKALAESEMAAAGGDSSSSSRRQQNCDIC</sequence>
<comment type="caution">
    <text evidence="8">The sequence shown here is derived from an EMBL/GenBank/DDBJ whole genome shotgun (WGS) entry which is preliminary data.</text>
</comment>
<feature type="compositionally biased region" description="Polar residues" evidence="6">
    <location>
        <begin position="163"/>
        <end position="184"/>
    </location>
</feature>
<name>A0ABP1PTI9_9HEXA</name>
<keyword evidence="4" id="KW-0862">Zinc</keyword>
<dbReference type="EMBL" id="CAXLJM020000007">
    <property type="protein sequence ID" value="CAL8074736.1"/>
    <property type="molecule type" value="Genomic_DNA"/>
</dbReference>
<dbReference type="SMART" id="SM00726">
    <property type="entry name" value="UIM"/>
    <property type="match status" value="2"/>
</dbReference>
<evidence type="ECO:0000256" key="4">
    <source>
        <dbReference type="ARBA" id="ARBA00022833"/>
    </source>
</evidence>
<dbReference type="InterPro" id="IPR057357">
    <property type="entry name" value="Znf-C2H2_ZFAND2A/B"/>
</dbReference>
<protein>
    <recommendedName>
        <fullName evidence="7">AN1-type domain-containing protein</fullName>
    </recommendedName>
</protein>
<evidence type="ECO:0000256" key="1">
    <source>
        <dbReference type="ARBA" id="ARBA00022723"/>
    </source>
</evidence>
<organism evidence="8 9">
    <name type="scientific">Orchesella dallaii</name>
    <dbReference type="NCBI Taxonomy" id="48710"/>
    <lineage>
        <taxon>Eukaryota</taxon>
        <taxon>Metazoa</taxon>
        <taxon>Ecdysozoa</taxon>
        <taxon>Arthropoda</taxon>
        <taxon>Hexapoda</taxon>
        <taxon>Collembola</taxon>
        <taxon>Entomobryomorpha</taxon>
        <taxon>Entomobryoidea</taxon>
        <taxon>Orchesellidae</taxon>
        <taxon>Orchesellinae</taxon>
        <taxon>Orchesella</taxon>
    </lineage>
</organism>
<evidence type="ECO:0000256" key="2">
    <source>
        <dbReference type="ARBA" id="ARBA00022737"/>
    </source>
</evidence>
<dbReference type="Pfam" id="PF25403">
    <property type="entry name" value="zf-C2H2_ZFAND2"/>
    <property type="match status" value="1"/>
</dbReference>
<dbReference type="PANTHER" id="PTHR14677:SF20">
    <property type="entry name" value="ZINC FINGER AN1-TYPE CONTAINING 2A-RELATED"/>
    <property type="match status" value="1"/>
</dbReference>
<dbReference type="InterPro" id="IPR003903">
    <property type="entry name" value="UIM_dom"/>
</dbReference>
<dbReference type="Pfam" id="PF01428">
    <property type="entry name" value="zf-AN1"/>
    <property type="match status" value="2"/>
</dbReference>
<evidence type="ECO:0000256" key="5">
    <source>
        <dbReference type="PROSITE-ProRule" id="PRU00449"/>
    </source>
</evidence>
<evidence type="ECO:0000313" key="9">
    <source>
        <dbReference type="Proteomes" id="UP001642540"/>
    </source>
</evidence>